<name>A0A662D8V0_UNCAE</name>
<dbReference type="AlphaFoldDB" id="A0A662D8V0"/>
<dbReference type="SUPFAM" id="SSF159659">
    <property type="entry name" value="Cgl1923-like"/>
    <property type="match status" value="1"/>
</dbReference>
<reference evidence="1 2" key="1">
    <citation type="submission" date="2018-06" db="EMBL/GenBank/DDBJ databases">
        <title>Extensive metabolic versatility and redundancy in microbially diverse, dynamic hydrothermal sediments.</title>
        <authorList>
            <person name="Dombrowski N."/>
            <person name="Teske A."/>
            <person name="Baker B.J."/>
        </authorList>
    </citation>
    <scope>NUCLEOTIDE SEQUENCE [LARGE SCALE GENOMIC DNA]</scope>
    <source>
        <strain evidence="1">B19_G9</strain>
    </source>
</reference>
<organism evidence="1 2">
    <name type="scientific">Aerophobetes bacterium</name>
    <dbReference type="NCBI Taxonomy" id="2030807"/>
    <lineage>
        <taxon>Bacteria</taxon>
        <taxon>Candidatus Aerophobota</taxon>
    </lineage>
</organism>
<evidence type="ECO:0000313" key="2">
    <source>
        <dbReference type="Proteomes" id="UP000267654"/>
    </source>
</evidence>
<proteinExistence type="predicted"/>
<comment type="caution">
    <text evidence="1">The sequence shown here is derived from an EMBL/GenBank/DDBJ whole genome shotgun (WGS) entry which is preliminary data.</text>
</comment>
<evidence type="ECO:0000313" key="1">
    <source>
        <dbReference type="EMBL" id="RLE11288.1"/>
    </source>
</evidence>
<dbReference type="InterPro" id="IPR038389">
    <property type="entry name" value="PSMG2_sf"/>
</dbReference>
<evidence type="ECO:0008006" key="3">
    <source>
        <dbReference type="Google" id="ProtNLM"/>
    </source>
</evidence>
<dbReference type="Proteomes" id="UP000267654">
    <property type="component" value="Unassembled WGS sequence"/>
</dbReference>
<dbReference type="Pfam" id="PF09754">
    <property type="entry name" value="PAC2"/>
    <property type="match status" value="1"/>
</dbReference>
<dbReference type="EMBL" id="QMQB01000259">
    <property type="protein sequence ID" value="RLE11288.1"/>
    <property type="molecule type" value="Genomic_DNA"/>
</dbReference>
<dbReference type="InterPro" id="IPR019151">
    <property type="entry name" value="Proteasome_assmbl_chaperone_2"/>
</dbReference>
<sequence>MGSLVIHEKPKNLKKAPSIVLGFSGWMDGGDVSTGTVKYLRDKLKAKKFAEIDPKNFYIFSLPGTMSQVAQFRPYTKIEDGILRDFQYPRNEFFYSEESNLILFLGKEPNLGWDEYSDCIFSLAEKFGVRRMCFVGSVAGPTPHTREPRILCSVSHEEDKIKLKDYDVKFTNYEGPASITTLLTKISREKKIKLVNFVAEIPIYIQTKNPKGIEAITKRVVKL</sequence>
<gene>
    <name evidence="1" type="ORF">DRI96_06440</name>
</gene>
<accession>A0A662D8V0</accession>
<feature type="non-terminal residue" evidence="1">
    <location>
        <position position="223"/>
    </location>
</feature>
<protein>
    <recommendedName>
        <fullName evidence="3">PAC2 family protein</fullName>
    </recommendedName>
</protein>
<dbReference type="Gene3D" id="3.40.50.10900">
    <property type="entry name" value="PAC-like subunit"/>
    <property type="match status" value="1"/>
</dbReference>